<evidence type="ECO:0000256" key="1">
    <source>
        <dbReference type="SAM" id="Phobius"/>
    </source>
</evidence>
<evidence type="ECO:0000313" key="3">
    <source>
        <dbReference type="Proteomes" id="UP001304683"/>
    </source>
</evidence>
<organism evidence="2 3">
    <name type="scientific">Thermaerobacter composti</name>
    <dbReference type="NCBI Taxonomy" id="554949"/>
    <lineage>
        <taxon>Bacteria</taxon>
        <taxon>Bacillati</taxon>
        <taxon>Bacillota</taxon>
        <taxon>Clostridia</taxon>
        <taxon>Eubacteriales</taxon>
        <taxon>Clostridiales Family XVII. Incertae Sedis</taxon>
        <taxon>Thermaerobacter</taxon>
    </lineage>
</organism>
<feature type="transmembrane region" description="Helical" evidence="1">
    <location>
        <begin position="77"/>
        <end position="101"/>
    </location>
</feature>
<dbReference type="RefSeq" id="WP_318750005.1">
    <property type="nucleotide sequence ID" value="NZ_CP132508.1"/>
</dbReference>
<dbReference type="EMBL" id="CP132508">
    <property type="protein sequence ID" value="WPD18138.1"/>
    <property type="molecule type" value="Genomic_DNA"/>
</dbReference>
<reference evidence="2 3" key="1">
    <citation type="submission" date="2023-08" db="EMBL/GenBank/DDBJ databases">
        <title>Genome sequence of Thermaerobacter compostii strain Ins1, a spore-forming filamentous bacterium isolated from a deep geothermal reservoir.</title>
        <authorList>
            <person name="Bregnard D."/>
            <person name="Gonzalez D."/>
            <person name="Junier P."/>
        </authorList>
    </citation>
    <scope>NUCLEOTIDE SEQUENCE [LARGE SCALE GENOMIC DNA]</scope>
    <source>
        <strain evidence="2 3">Ins1</strain>
    </source>
</reference>
<keyword evidence="1" id="KW-1133">Transmembrane helix</keyword>
<evidence type="ECO:0000313" key="2">
    <source>
        <dbReference type="EMBL" id="WPD18138.1"/>
    </source>
</evidence>
<protein>
    <submittedName>
        <fullName evidence="2">AzlD domain-containing protein</fullName>
    </submittedName>
</protein>
<accession>A0ABZ0QNZ2</accession>
<feature type="transmembrane region" description="Helical" evidence="1">
    <location>
        <begin position="39"/>
        <end position="57"/>
    </location>
</feature>
<gene>
    <name evidence="2" type="ORF">Q5761_06995</name>
</gene>
<sequence>MRESLLGAFLLMGLVTYLPRCLPLLGLSRVRLPRAVEGALRYVGIAVMAALVAPDLASTWGQPPAGLGPRLAAALPAAVVALATRSMALTVVVGVVTYAALLRGVGG</sequence>
<keyword evidence="1" id="KW-0812">Transmembrane</keyword>
<dbReference type="Pfam" id="PF05437">
    <property type="entry name" value="AzlD"/>
    <property type="match status" value="1"/>
</dbReference>
<keyword evidence="1" id="KW-0472">Membrane</keyword>
<keyword evidence="3" id="KW-1185">Reference proteome</keyword>
<feature type="transmembrane region" description="Helical" evidence="1">
    <location>
        <begin position="6"/>
        <end position="27"/>
    </location>
</feature>
<dbReference type="Proteomes" id="UP001304683">
    <property type="component" value="Chromosome"/>
</dbReference>
<dbReference type="InterPro" id="IPR008407">
    <property type="entry name" value="Brnchd-chn_aa_trnsp_AzlD"/>
</dbReference>
<proteinExistence type="predicted"/>
<name>A0ABZ0QNZ2_9FIRM</name>